<sequence>MAFSSLRPLALLFLLLGPASGEEGAVGFVALAGSSPPEWKPLFQGVEYRLSELEKPRRIRIHEVRIDTKAEGISFFTTPDNGDVPQEVDGRRTTTFLKEFDLEIAINGTGFKPIAKEGAPVDVLGLSVSDGRKVSALDAKSRNPVFLATADQKVQIVRAPFPEEGFPQAHNALQGWYGANGMLVDDGEVVTATVDIHPRTAVGVSKDGRHAYFVVADGRQPGRSEGMTLIELAEWMKASGCWDAANLDGGGSSTMVTKDEKGAAKILNSPSGGIQRSVGNHLGVHALPLAR</sequence>
<accession>A0ABT3FI93</accession>
<comment type="caution">
    <text evidence="3">The sequence shown here is derived from an EMBL/GenBank/DDBJ whole genome shotgun (WGS) entry which is preliminary data.</text>
</comment>
<dbReference type="EMBL" id="JAPDDS010000001">
    <property type="protein sequence ID" value="MCW1883283.1"/>
    <property type="molecule type" value="Genomic_DNA"/>
</dbReference>
<dbReference type="PANTHER" id="PTHR40446:SF2">
    <property type="entry name" value="N-ACETYLGLUCOSAMINE-1-PHOSPHODIESTER ALPHA-N-ACETYLGLUCOSAMINIDASE"/>
    <property type="match status" value="1"/>
</dbReference>
<dbReference type="Proteomes" id="UP001207930">
    <property type="component" value="Unassembled WGS sequence"/>
</dbReference>
<keyword evidence="3" id="KW-0326">Glycosidase</keyword>
<feature type="chain" id="PRO_5045996418" evidence="1">
    <location>
        <begin position="22"/>
        <end position="291"/>
    </location>
</feature>
<organism evidence="3 4">
    <name type="scientific">Luteolibacter flavescens</name>
    <dbReference type="NCBI Taxonomy" id="1859460"/>
    <lineage>
        <taxon>Bacteria</taxon>
        <taxon>Pseudomonadati</taxon>
        <taxon>Verrucomicrobiota</taxon>
        <taxon>Verrucomicrobiia</taxon>
        <taxon>Verrucomicrobiales</taxon>
        <taxon>Verrucomicrobiaceae</taxon>
        <taxon>Luteolibacter</taxon>
    </lineage>
</organism>
<protein>
    <submittedName>
        <fullName evidence="3">Phosphodiester glycosidase family protein</fullName>
    </submittedName>
</protein>
<evidence type="ECO:0000259" key="2">
    <source>
        <dbReference type="Pfam" id="PF09992"/>
    </source>
</evidence>
<feature type="signal peptide" evidence="1">
    <location>
        <begin position="1"/>
        <end position="21"/>
    </location>
</feature>
<evidence type="ECO:0000313" key="3">
    <source>
        <dbReference type="EMBL" id="MCW1883283.1"/>
    </source>
</evidence>
<name>A0ABT3FI93_9BACT</name>
<dbReference type="Pfam" id="PF09992">
    <property type="entry name" value="NAGPA"/>
    <property type="match status" value="1"/>
</dbReference>
<keyword evidence="1" id="KW-0732">Signal</keyword>
<evidence type="ECO:0000256" key="1">
    <source>
        <dbReference type="SAM" id="SignalP"/>
    </source>
</evidence>
<feature type="domain" description="Phosphodiester glycosidase" evidence="2">
    <location>
        <begin position="102"/>
        <end position="284"/>
    </location>
</feature>
<gene>
    <name evidence="3" type="ORF">OKA04_00990</name>
</gene>
<proteinExistence type="predicted"/>
<dbReference type="InterPro" id="IPR018711">
    <property type="entry name" value="NAGPA"/>
</dbReference>
<dbReference type="RefSeq" id="WP_264499245.1">
    <property type="nucleotide sequence ID" value="NZ_JAPDDS010000001.1"/>
</dbReference>
<dbReference type="PANTHER" id="PTHR40446">
    <property type="entry name" value="N-ACETYLGLUCOSAMINE-1-PHOSPHODIESTER ALPHA-N-ACETYLGLUCOSAMINIDASE"/>
    <property type="match status" value="1"/>
</dbReference>
<evidence type="ECO:0000313" key="4">
    <source>
        <dbReference type="Proteomes" id="UP001207930"/>
    </source>
</evidence>
<reference evidence="3 4" key="1">
    <citation type="submission" date="2022-10" db="EMBL/GenBank/DDBJ databases">
        <title>Luteolibacter flavescens strain MCCC 1K03193, whole genome shotgun sequencing project.</title>
        <authorList>
            <person name="Zhao G."/>
            <person name="Shen L."/>
        </authorList>
    </citation>
    <scope>NUCLEOTIDE SEQUENCE [LARGE SCALE GENOMIC DNA]</scope>
    <source>
        <strain evidence="3 4">MCCC 1K03193</strain>
    </source>
</reference>
<keyword evidence="4" id="KW-1185">Reference proteome</keyword>
<dbReference type="GO" id="GO:0016798">
    <property type="term" value="F:hydrolase activity, acting on glycosyl bonds"/>
    <property type="evidence" value="ECO:0007669"/>
    <property type="project" value="UniProtKB-KW"/>
</dbReference>
<keyword evidence="3" id="KW-0378">Hydrolase</keyword>